<evidence type="ECO:0000313" key="1">
    <source>
        <dbReference type="EMBL" id="MBB6554231.1"/>
    </source>
</evidence>
<gene>
    <name evidence="1" type="ORF">HD593_009026</name>
</gene>
<evidence type="ECO:0000313" key="2">
    <source>
        <dbReference type="Proteomes" id="UP000565579"/>
    </source>
</evidence>
<dbReference type="EMBL" id="JACHMI010000001">
    <property type="protein sequence ID" value="MBB6554231.1"/>
    <property type="molecule type" value="Genomic_DNA"/>
</dbReference>
<keyword evidence="2" id="KW-1185">Reference proteome</keyword>
<dbReference type="AlphaFoldDB" id="A0A7X0P2T2"/>
<comment type="caution">
    <text evidence="1">The sequence shown here is derived from an EMBL/GenBank/DDBJ whole genome shotgun (WGS) entry which is preliminary data.</text>
</comment>
<dbReference type="Proteomes" id="UP000565579">
    <property type="component" value="Unassembled WGS sequence"/>
</dbReference>
<dbReference type="RefSeq" id="WP_185112784.1">
    <property type="nucleotide sequence ID" value="NZ_BAAAXY010000227.1"/>
</dbReference>
<name>A0A7X0P2T2_9ACTN</name>
<proteinExistence type="predicted"/>
<reference evidence="1 2" key="1">
    <citation type="submission" date="2020-08" db="EMBL/GenBank/DDBJ databases">
        <title>Sequencing the genomes of 1000 actinobacteria strains.</title>
        <authorList>
            <person name="Klenk H.-P."/>
        </authorList>
    </citation>
    <scope>NUCLEOTIDE SEQUENCE [LARGE SCALE GENOMIC DNA]</scope>
    <source>
        <strain evidence="1 2">DSM 43768</strain>
    </source>
</reference>
<protein>
    <submittedName>
        <fullName evidence="1">Uncharacterized protein</fullName>
    </submittedName>
</protein>
<accession>A0A7X0P2T2</accession>
<sequence length="155" mass="17502">MRFVVTDARITYEADREAGVAEMAMGVLLTFELSGFDGALIVLAAIDDILSGRSAREVHEFGPYRVDISREGVVFTRTFGKETEEQVRPVSVLKEAAERYWELLLAHRNHRRPGVTYFYRPDLPLAWAELLSWEEGAKRAHPYRGRLGIPAVGPV</sequence>
<organism evidence="1 2">
    <name type="scientific">Nonomuraea rubra</name>
    <dbReference type="NCBI Taxonomy" id="46180"/>
    <lineage>
        <taxon>Bacteria</taxon>
        <taxon>Bacillati</taxon>
        <taxon>Actinomycetota</taxon>
        <taxon>Actinomycetes</taxon>
        <taxon>Streptosporangiales</taxon>
        <taxon>Streptosporangiaceae</taxon>
        <taxon>Nonomuraea</taxon>
    </lineage>
</organism>